<dbReference type="EMBL" id="BAABME010000386">
    <property type="protein sequence ID" value="GAA0142332.1"/>
    <property type="molecule type" value="Genomic_DNA"/>
</dbReference>
<keyword evidence="2" id="KW-0675">Receptor</keyword>
<reference evidence="2 3" key="1">
    <citation type="submission" date="2024-01" db="EMBL/GenBank/DDBJ databases">
        <title>The complete chloroplast genome sequence of Lithospermum erythrorhizon: insights into the phylogenetic relationship among Boraginaceae species and the maternal lineages of purple gromwells.</title>
        <authorList>
            <person name="Okada T."/>
            <person name="Watanabe K."/>
        </authorList>
    </citation>
    <scope>NUCLEOTIDE SEQUENCE [LARGE SCALE GENOMIC DNA]</scope>
</reference>
<feature type="domain" description="Reverse transcriptase Ty1/copia-type" evidence="1">
    <location>
        <begin position="12"/>
        <end position="137"/>
    </location>
</feature>
<evidence type="ECO:0000313" key="3">
    <source>
        <dbReference type="Proteomes" id="UP001454036"/>
    </source>
</evidence>
<dbReference type="SUPFAM" id="SSF56672">
    <property type="entry name" value="DNA/RNA polymerases"/>
    <property type="match status" value="1"/>
</dbReference>
<dbReference type="InterPro" id="IPR013103">
    <property type="entry name" value="RVT_2"/>
</dbReference>
<dbReference type="InterPro" id="IPR043502">
    <property type="entry name" value="DNA/RNA_pol_sf"/>
</dbReference>
<accession>A0AAV3NX96</accession>
<gene>
    <name evidence="2" type="ORF">LIER_03255</name>
</gene>
<dbReference type="Proteomes" id="UP001454036">
    <property type="component" value="Unassembled WGS sequence"/>
</dbReference>
<proteinExistence type="predicted"/>
<dbReference type="AlphaFoldDB" id="A0AAV3NX96"/>
<sequence>MKAELSGLEQIHTWELIQLPSEKKPIDCRWIYKVKCKSDGTVDKFKARLVAKNYNQVEGVDFFESFSHVAKTVTVRLLLVLDVANYWHLHQLDVNNAFLHGFLDEEVYMQVPEGYVKAEPGQVCKLTRSLYGLKKASR</sequence>
<organism evidence="2 3">
    <name type="scientific">Lithospermum erythrorhizon</name>
    <name type="common">Purple gromwell</name>
    <name type="synonym">Lithospermum officinale var. erythrorhizon</name>
    <dbReference type="NCBI Taxonomy" id="34254"/>
    <lineage>
        <taxon>Eukaryota</taxon>
        <taxon>Viridiplantae</taxon>
        <taxon>Streptophyta</taxon>
        <taxon>Embryophyta</taxon>
        <taxon>Tracheophyta</taxon>
        <taxon>Spermatophyta</taxon>
        <taxon>Magnoliopsida</taxon>
        <taxon>eudicotyledons</taxon>
        <taxon>Gunneridae</taxon>
        <taxon>Pentapetalae</taxon>
        <taxon>asterids</taxon>
        <taxon>lamiids</taxon>
        <taxon>Boraginales</taxon>
        <taxon>Boraginaceae</taxon>
        <taxon>Boraginoideae</taxon>
        <taxon>Lithospermeae</taxon>
        <taxon>Lithospermum</taxon>
    </lineage>
</organism>
<protein>
    <submittedName>
        <fullName evidence="2">Transmembrane signal receptor</fullName>
    </submittedName>
</protein>
<keyword evidence="2" id="KW-0472">Membrane</keyword>
<evidence type="ECO:0000259" key="1">
    <source>
        <dbReference type="Pfam" id="PF07727"/>
    </source>
</evidence>
<keyword evidence="3" id="KW-1185">Reference proteome</keyword>
<evidence type="ECO:0000313" key="2">
    <source>
        <dbReference type="EMBL" id="GAA0142332.1"/>
    </source>
</evidence>
<comment type="caution">
    <text evidence="2">The sequence shown here is derived from an EMBL/GenBank/DDBJ whole genome shotgun (WGS) entry which is preliminary data.</text>
</comment>
<name>A0AAV3NX96_LITER</name>
<keyword evidence="2" id="KW-0812">Transmembrane</keyword>
<dbReference type="Pfam" id="PF07727">
    <property type="entry name" value="RVT_2"/>
    <property type="match status" value="1"/>
</dbReference>